<name>A0A949PPG8_9HYPH</name>
<dbReference type="Pfam" id="PF06199">
    <property type="entry name" value="Phage_tail_2"/>
    <property type="match status" value="1"/>
</dbReference>
<organism evidence="1 2">
    <name type="scientific">Falsochrobactrum tianjinense</name>
    <dbReference type="NCBI Taxonomy" id="2706015"/>
    <lineage>
        <taxon>Bacteria</taxon>
        <taxon>Pseudomonadati</taxon>
        <taxon>Pseudomonadota</taxon>
        <taxon>Alphaproteobacteria</taxon>
        <taxon>Hyphomicrobiales</taxon>
        <taxon>Brucellaceae</taxon>
        <taxon>Falsochrobactrum</taxon>
    </lineage>
</organism>
<accession>A0A949PPG8</accession>
<comment type="caution">
    <text evidence="1">The sequence shown here is derived from an EMBL/GenBank/DDBJ whole genome shotgun (WGS) entry which is preliminary data.</text>
</comment>
<proteinExistence type="predicted"/>
<sequence>MTMAQAKTIRFAGQLLMLGDGAEPEVFTAPCGFTSLNLTVNIETNSTNVPDCTDPDLPAWLESDEVSKQMVVGGSGVLDRDAMQVWRDWMMTGGEKNIRWMTAGSAAENGGHWSAPGILSTYEETGERGQRWQLNIGVTLNGKPEWTPTV</sequence>
<dbReference type="AlphaFoldDB" id="A0A949PPG8"/>
<dbReference type="Proteomes" id="UP000752297">
    <property type="component" value="Unassembled WGS sequence"/>
</dbReference>
<protein>
    <submittedName>
        <fullName evidence="1">Phage tail protein</fullName>
    </submittedName>
</protein>
<reference evidence="1 2" key="1">
    <citation type="submission" date="2021-06" db="EMBL/GenBank/DDBJ databases">
        <title>Falsochrobactrum tianjin sp.nov., a new petroleum-degrading bacteria isolated from oily soils.</title>
        <authorList>
            <person name="Chen G."/>
            <person name="Chen H."/>
            <person name="Tian J."/>
            <person name="Qing J."/>
            <person name="Zhong L."/>
            <person name="Ma W."/>
            <person name="Song Y."/>
            <person name="Cui X."/>
            <person name="Yan B."/>
        </authorList>
    </citation>
    <scope>NUCLEOTIDE SEQUENCE [LARGE SCALE GENOMIC DNA]</scope>
    <source>
        <strain evidence="1 2">TDYN1</strain>
    </source>
</reference>
<dbReference type="EMBL" id="JAHRVA010000005">
    <property type="protein sequence ID" value="MBV2144244.1"/>
    <property type="molecule type" value="Genomic_DNA"/>
</dbReference>
<evidence type="ECO:0000313" key="2">
    <source>
        <dbReference type="Proteomes" id="UP000752297"/>
    </source>
</evidence>
<keyword evidence="2" id="KW-1185">Reference proteome</keyword>
<dbReference type="InterPro" id="IPR011855">
    <property type="entry name" value="Phgtail_TP901_1"/>
</dbReference>
<evidence type="ECO:0000313" key="1">
    <source>
        <dbReference type="EMBL" id="MBV2144244.1"/>
    </source>
</evidence>
<gene>
    <name evidence="1" type="ORF">KUG47_12140</name>
</gene>